<dbReference type="Gene3D" id="3.40.718.10">
    <property type="entry name" value="Isopropylmalate Dehydrogenase"/>
    <property type="match status" value="1"/>
</dbReference>
<evidence type="ECO:0000256" key="4">
    <source>
        <dbReference type="ARBA" id="ARBA00022723"/>
    </source>
</evidence>
<evidence type="ECO:0000256" key="8">
    <source>
        <dbReference type="ARBA" id="ARBA00023211"/>
    </source>
</evidence>
<keyword evidence="8 10" id="KW-0464">Manganese</keyword>
<comment type="similarity">
    <text evidence="2 10">Belongs to the isocitrate and isopropylmalate dehydrogenases family.</text>
</comment>
<keyword evidence="5 10" id="KW-0460">Magnesium</keyword>
<comment type="cofactor">
    <cofactor evidence="1">
        <name>Mn(2+)</name>
        <dbReference type="ChEBI" id="CHEBI:29035"/>
    </cofactor>
</comment>
<reference evidence="12 13" key="1">
    <citation type="submission" date="2024-01" db="EMBL/GenBank/DDBJ databases">
        <authorList>
            <person name="Allen C."/>
            <person name="Tagirdzhanova G."/>
        </authorList>
    </citation>
    <scope>NUCLEOTIDE SEQUENCE [LARGE SCALE GENOMIC DNA]</scope>
</reference>
<evidence type="ECO:0000256" key="9">
    <source>
        <dbReference type="ARBA" id="ARBA00023554"/>
    </source>
</evidence>
<evidence type="ECO:0000256" key="1">
    <source>
        <dbReference type="ARBA" id="ARBA00001936"/>
    </source>
</evidence>
<dbReference type="InterPro" id="IPR024084">
    <property type="entry name" value="IsoPropMal-DH-like_dom"/>
</dbReference>
<dbReference type="SUPFAM" id="SSF53659">
    <property type="entry name" value="Isocitrate/Isopropylmalate dehydrogenase-like"/>
    <property type="match status" value="1"/>
</dbReference>
<keyword evidence="7 10" id="KW-0560">Oxidoreductase</keyword>
<dbReference type="NCBIfam" id="NF006156">
    <property type="entry name" value="PRK08299.1"/>
    <property type="match status" value="1"/>
</dbReference>
<comment type="cofactor">
    <cofactor evidence="10">
        <name>Mg(2+)</name>
        <dbReference type="ChEBI" id="CHEBI:18420"/>
    </cofactor>
    <cofactor evidence="10">
        <name>Mn(2+)</name>
        <dbReference type="ChEBI" id="CHEBI:29035"/>
    </cofactor>
    <text evidence="10">Binds 1 Mg(2+) or Mn(2+) ion per subunit.</text>
</comment>
<keyword evidence="4 10" id="KW-0479">Metal-binding</keyword>
<dbReference type="PROSITE" id="PS00470">
    <property type="entry name" value="IDH_IMDH"/>
    <property type="match status" value="1"/>
</dbReference>
<organism evidence="12 13">
    <name type="scientific">Sporothrix eucalyptigena</name>
    <dbReference type="NCBI Taxonomy" id="1812306"/>
    <lineage>
        <taxon>Eukaryota</taxon>
        <taxon>Fungi</taxon>
        <taxon>Dikarya</taxon>
        <taxon>Ascomycota</taxon>
        <taxon>Pezizomycotina</taxon>
        <taxon>Sordariomycetes</taxon>
        <taxon>Sordariomycetidae</taxon>
        <taxon>Ophiostomatales</taxon>
        <taxon>Ophiostomataceae</taxon>
        <taxon>Sporothrix</taxon>
    </lineage>
</organism>
<sequence length="409" mass="45734">MAKIKVLNPVVELDGDEMARVLWKTIKDTLLLPYLDIDIRYYDLGLPNRDATDNKVTQDAANAVLEHRVGVKCATITADEARLNEFGLKEMWPSPNVALRSALGGTIFREPIVIPRIPRLVPRWTKPIVIGRHAYGDKYRATQRLMETPGKLEMVFTPEGGAPETIQVFDYPEGGGVGLAQYNTTQSIMDFAHACFRYALLRKLPLYFSTKNTVLKVYDGHFKRIFETLYETEYKVPFAEAGLTYEHRLIDDMVAYMIKSNGGYVLALKNYDGDVQSDIVAQGFGSLGLMTSFLITPDGRTLQTEAAHGTVTKHFREHQQGKETSTNPIASIFAWTRALIKRGELDETPKVVAFAQAVEKACIDTVDIDGIMTKDLAAACDLTDRGSWVTTTEYIQAVEARLNKLVIDI</sequence>
<evidence type="ECO:0000256" key="6">
    <source>
        <dbReference type="ARBA" id="ARBA00022857"/>
    </source>
</evidence>
<dbReference type="NCBIfam" id="TIGR00127">
    <property type="entry name" value="nadp_idh_euk"/>
    <property type="match status" value="1"/>
</dbReference>
<comment type="catalytic activity">
    <reaction evidence="9 10">
        <text>D-threo-isocitrate + NADP(+) = 2-oxoglutarate + CO2 + NADPH</text>
        <dbReference type="Rhea" id="RHEA:19629"/>
        <dbReference type="ChEBI" id="CHEBI:15562"/>
        <dbReference type="ChEBI" id="CHEBI:16526"/>
        <dbReference type="ChEBI" id="CHEBI:16810"/>
        <dbReference type="ChEBI" id="CHEBI:57783"/>
        <dbReference type="ChEBI" id="CHEBI:58349"/>
        <dbReference type="EC" id="1.1.1.42"/>
    </reaction>
</comment>
<dbReference type="InterPro" id="IPR004790">
    <property type="entry name" value="Isocitrate_DH_NADP"/>
</dbReference>
<dbReference type="Proteomes" id="UP001642482">
    <property type="component" value="Unassembled WGS sequence"/>
</dbReference>
<keyword evidence="6 10" id="KW-0521">NADP</keyword>
<dbReference type="EC" id="1.1.1.42" evidence="10"/>
<dbReference type="Pfam" id="PF00180">
    <property type="entry name" value="Iso_dh"/>
    <property type="match status" value="1"/>
</dbReference>
<dbReference type="PANTHER" id="PTHR11822">
    <property type="entry name" value="NADP-SPECIFIC ISOCITRATE DEHYDROGENASE"/>
    <property type="match status" value="1"/>
</dbReference>
<accession>A0ABP0B4L3</accession>
<evidence type="ECO:0000256" key="7">
    <source>
        <dbReference type="ARBA" id="ARBA00023002"/>
    </source>
</evidence>
<evidence type="ECO:0000313" key="12">
    <source>
        <dbReference type="EMBL" id="CAK7214510.1"/>
    </source>
</evidence>
<evidence type="ECO:0000256" key="5">
    <source>
        <dbReference type="ARBA" id="ARBA00022842"/>
    </source>
</evidence>
<name>A0ABP0B4L3_9PEZI</name>
<evidence type="ECO:0000313" key="13">
    <source>
        <dbReference type="Proteomes" id="UP001642482"/>
    </source>
</evidence>
<evidence type="ECO:0000259" key="11">
    <source>
        <dbReference type="SMART" id="SM01329"/>
    </source>
</evidence>
<dbReference type="SMART" id="SM01329">
    <property type="entry name" value="Iso_dh"/>
    <property type="match status" value="1"/>
</dbReference>
<dbReference type="PIRSF" id="PIRSF000108">
    <property type="entry name" value="IDH_NADP"/>
    <property type="match status" value="1"/>
</dbReference>
<evidence type="ECO:0000256" key="10">
    <source>
        <dbReference type="PIRNR" id="PIRNR000108"/>
    </source>
</evidence>
<dbReference type="InterPro" id="IPR019818">
    <property type="entry name" value="IsoCit/isopropylmalate_DH_CS"/>
</dbReference>
<keyword evidence="3 10" id="KW-0816">Tricarboxylic acid cycle</keyword>
<dbReference type="PANTHER" id="PTHR11822:SF21">
    <property type="entry name" value="ISOCITRATE DEHYDROGENASE [NADP], MITOCHONDRIAL"/>
    <property type="match status" value="1"/>
</dbReference>
<feature type="domain" description="Isopropylmalate dehydrogenase-like" evidence="11">
    <location>
        <begin position="9"/>
        <end position="398"/>
    </location>
</feature>
<keyword evidence="13" id="KW-1185">Reference proteome</keyword>
<dbReference type="GO" id="GO:0004450">
    <property type="term" value="F:isocitrate dehydrogenase (NADP+) activity"/>
    <property type="evidence" value="ECO:0007669"/>
    <property type="project" value="UniProtKB-EC"/>
</dbReference>
<evidence type="ECO:0000256" key="3">
    <source>
        <dbReference type="ARBA" id="ARBA00022532"/>
    </source>
</evidence>
<evidence type="ECO:0000256" key="2">
    <source>
        <dbReference type="ARBA" id="ARBA00007769"/>
    </source>
</evidence>
<dbReference type="EMBL" id="CAWUHD010000014">
    <property type="protein sequence ID" value="CAK7214510.1"/>
    <property type="molecule type" value="Genomic_DNA"/>
</dbReference>
<gene>
    <name evidence="12" type="primary">IDP1</name>
    <name evidence="12" type="ORF">SEUCBS140593_002206</name>
</gene>
<proteinExistence type="inferred from homology"/>
<protein>
    <recommendedName>
        <fullName evidence="10">Isocitrate dehydrogenase [NADP]</fullName>
        <ecNumber evidence="10">1.1.1.42</ecNumber>
    </recommendedName>
</protein>
<comment type="caution">
    <text evidence="12">The sequence shown here is derived from an EMBL/GenBank/DDBJ whole genome shotgun (WGS) entry which is preliminary data.</text>
</comment>